<gene>
    <name evidence="1" type="ORF">HQM25_03745</name>
</gene>
<protein>
    <submittedName>
        <fullName evidence="1">Uncharacterized protein</fullName>
    </submittedName>
</protein>
<evidence type="ECO:0000313" key="2">
    <source>
        <dbReference type="Proteomes" id="UP000502498"/>
    </source>
</evidence>
<dbReference type="Proteomes" id="UP000502498">
    <property type="component" value="Chromosome"/>
</dbReference>
<dbReference type="EMBL" id="CP054038">
    <property type="protein sequence ID" value="QKJ18584.1"/>
    <property type="molecule type" value="Genomic_DNA"/>
</dbReference>
<accession>A0A7D4TPV4</accession>
<proteinExistence type="predicted"/>
<sequence>MAGVDEVVTVYRECPWREKHGADWDDCGSEESRKVDALLTDDIVLRRADRARIAAFRAFAERGLPPQSLSPSTMPVRLTDGPMPWAFYESLPCADDSFVGITLRVPLEGRDRESSRLELCDYAIYACVSDAPVRGAWRFHFAGIEPAKTQLDALFGSANGDG</sequence>
<reference evidence="1 2" key="1">
    <citation type="submission" date="2020-05" db="EMBL/GenBank/DDBJ databases">
        <title>Strain PA2F3 complete genome.</title>
        <authorList>
            <person name="Kim Y.-S."/>
            <person name="Kim S.-J."/>
            <person name="Jung H.-k."/>
            <person name="Kim S.-E."/>
            <person name="Kim K.-H."/>
        </authorList>
    </citation>
    <scope>NUCLEOTIDE SEQUENCE [LARGE SCALE GENOMIC DNA]</scope>
    <source>
        <strain evidence="1 2">PA2F3</strain>
    </source>
</reference>
<dbReference type="AlphaFoldDB" id="A0A7D4TPV4"/>
<evidence type="ECO:0000313" key="1">
    <source>
        <dbReference type="EMBL" id="QKJ18584.1"/>
    </source>
</evidence>
<name>A0A7D4TPV4_9MICO</name>
<dbReference type="RefSeq" id="WP_172989025.1">
    <property type="nucleotide sequence ID" value="NZ_CP054038.1"/>
</dbReference>
<organism evidence="1 2">
    <name type="scientific">Microbacterium hominis</name>
    <dbReference type="NCBI Taxonomy" id="162426"/>
    <lineage>
        <taxon>Bacteria</taxon>
        <taxon>Bacillati</taxon>
        <taxon>Actinomycetota</taxon>
        <taxon>Actinomycetes</taxon>
        <taxon>Micrococcales</taxon>
        <taxon>Microbacteriaceae</taxon>
        <taxon>Microbacterium</taxon>
    </lineage>
</organism>